<evidence type="ECO:0000256" key="1">
    <source>
        <dbReference type="ARBA" id="ARBA00004442"/>
    </source>
</evidence>
<dbReference type="GO" id="GO:0009279">
    <property type="term" value="C:cell outer membrane"/>
    <property type="evidence" value="ECO:0007669"/>
    <property type="project" value="UniProtKB-SubCell"/>
</dbReference>
<dbReference type="EMBL" id="SBLB01000006">
    <property type="protein sequence ID" value="RYC68177.1"/>
    <property type="molecule type" value="Genomic_DNA"/>
</dbReference>
<feature type="chain" id="PRO_5020320453" evidence="7">
    <location>
        <begin position="22"/>
        <end position="437"/>
    </location>
</feature>
<comment type="subcellular location">
    <subcellularLocation>
        <location evidence="1">Cell outer membrane</location>
    </subcellularLocation>
</comment>
<dbReference type="AlphaFoldDB" id="A0A4Q2UFW7"/>
<evidence type="ECO:0000256" key="5">
    <source>
        <dbReference type="ARBA" id="ARBA00023237"/>
    </source>
</evidence>
<dbReference type="Gene3D" id="1.25.40.390">
    <property type="match status" value="1"/>
</dbReference>
<feature type="compositionally biased region" description="Polar residues" evidence="6">
    <location>
        <begin position="428"/>
        <end position="437"/>
    </location>
</feature>
<dbReference type="RefSeq" id="WP_129604166.1">
    <property type="nucleotide sequence ID" value="NZ_SBLB01000006.1"/>
</dbReference>
<evidence type="ECO:0000256" key="2">
    <source>
        <dbReference type="ARBA" id="ARBA00006275"/>
    </source>
</evidence>
<evidence type="ECO:0000256" key="3">
    <source>
        <dbReference type="ARBA" id="ARBA00022729"/>
    </source>
</evidence>
<feature type="region of interest" description="Disordered" evidence="6">
    <location>
        <begin position="396"/>
        <end position="437"/>
    </location>
</feature>
<dbReference type="SUPFAM" id="SSF48452">
    <property type="entry name" value="TPR-like"/>
    <property type="match status" value="1"/>
</dbReference>
<reference evidence="9 10" key="1">
    <citation type="submission" date="2019-01" db="EMBL/GenBank/DDBJ databases">
        <title>Spirosoma flava sp. nov., a propanil-degrading bacterium isolated from herbicide-contaminated soil.</title>
        <authorList>
            <person name="Zhang L."/>
            <person name="Jiang J.-D."/>
        </authorList>
    </citation>
    <scope>NUCLEOTIDE SEQUENCE [LARGE SCALE GENOMIC DNA]</scope>
    <source>
        <strain evidence="9 10">TY50</strain>
    </source>
</reference>
<protein>
    <submittedName>
        <fullName evidence="9">RagB/SusD family nutrient uptake outer membrane protein</fullName>
    </submittedName>
</protein>
<dbReference type="Pfam" id="PF07980">
    <property type="entry name" value="SusD_RagB"/>
    <property type="match status" value="1"/>
</dbReference>
<dbReference type="InterPro" id="IPR011990">
    <property type="entry name" value="TPR-like_helical_dom_sf"/>
</dbReference>
<keyword evidence="4" id="KW-0472">Membrane</keyword>
<feature type="signal peptide" evidence="7">
    <location>
        <begin position="1"/>
        <end position="21"/>
    </location>
</feature>
<evidence type="ECO:0000256" key="4">
    <source>
        <dbReference type="ARBA" id="ARBA00023136"/>
    </source>
</evidence>
<accession>A0A4Q2UFW7</accession>
<feature type="domain" description="RagB/SusD" evidence="8">
    <location>
        <begin position="267"/>
        <end position="415"/>
    </location>
</feature>
<keyword evidence="10" id="KW-1185">Reference proteome</keyword>
<evidence type="ECO:0000256" key="6">
    <source>
        <dbReference type="SAM" id="MobiDB-lite"/>
    </source>
</evidence>
<evidence type="ECO:0000313" key="10">
    <source>
        <dbReference type="Proteomes" id="UP000290407"/>
    </source>
</evidence>
<gene>
    <name evidence="9" type="ORF">EQG79_22270</name>
</gene>
<comment type="caution">
    <text evidence="9">The sequence shown here is derived from an EMBL/GenBank/DDBJ whole genome shotgun (WGS) entry which is preliminary data.</text>
</comment>
<keyword evidence="5" id="KW-0998">Cell outer membrane</keyword>
<evidence type="ECO:0000313" key="9">
    <source>
        <dbReference type="EMBL" id="RYC68177.1"/>
    </source>
</evidence>
<dbReference type="InterPro" id="IPR012944">
    <property type="entry name" value="SusD_RagB_dom"/>
</dbReference>
<evidence type="ECO:0000256" key="7">
    <source>
        <dbReference type="SAM" id="SignalP"/>
    </source>
</evidence>
<organism evidence="9 10">
    <name type="scientific">Spirosoma sordidisoli</name>
    <dbReference type="NCBI Taxonomy" id="2502893"/>
    <lineage>
        <taxon>Bacteria</taxon>
        <taxon>Pseudomonadati</taxon>
        <taxon>Bacteroidota</taxon>
        <taxon>Cytophagia</taxon>
        <taxon>Cytophagales</taxon>
        <taxon>Cytophagaceae</taxon>
        <taxon>Spirosoma</taxon>
    </lineage>
</organism>
<name>A0A4Q2UFW7_9BACT</name>
<sequence>MKKYSLFISLLALLLTQNACNQEYLNPSAASEQQVVNSPDGLVTLVNGLQYRYTFGRTGVIYNGVAASGLATRELRVLNAGNTDELFLEQGFASVQGSNAVIRNLWTSAQLTRSTADIVLSNANRVITDAGLRSGVVAYASIFKALSLGTMAQFFQQAPVATGTNAAFVSREQLLRDAISTLESAATLIGTTPPSAAFLSRIPTGIDITNTIQALIARYALFVGDYDKAIAAAGRVNLATRSSFSFDDNSRNPVFETAFSNTNVFAPTNTNFGLPATLAPDAADRRIAFYTRSGATATQNLGTGFYTANTAPVPVYLPGEMLLIRAEAYARKNDVANAVTELNRVLTKTAAQDAWGVGAGLPAYSGAQTGPAVLTEIYRNRQIELAFQGFRLEDSRRFSRPGPETTPQANAERTRNFLPYPFTERDNNSATPADPTN</sequence>
<keyword evidence="3 7" id="KW-0732">Signal</keyword>
<comment type="similarity">
    <text evidence="2">Belongs to the SusD family.</text>
</comment>
<evidence type="ECO:0000259" key="8">
    <source>
        <dbReference type="Pfam" id="PF07980"/>
    </source>
</evidence>
<proteinExistence type="inferred from homology"/>
<dbReference type="Proteomes" id="UP000290407">
    <property type="component" value="Unassembled WGS sequence"/>
</dbReference>